<evidence type="ECO:0000256" key="3">
    <source>
        <dbReference type="SAM" id="MobiDB-lite"/>
    </source>
</evidence>
<accession>A0A1D1VMF2</accession>
<dbReference type="SMART" id="SM00456">
    <property type="entry name" value="WW"/>
    <property type="match status" value="3"/>
</dbReference>
<dbReference type="Pfam" id="PF01846">
    <property type="entry name" value="FF"/>
    <property type="match status" value="5"/>
</dbReference>
<evidence type="ECO:0000256" key="2">
    <source>
        <dbReference type="SAM" id="Coils"/>
    </source>
</evidence>
<dbReference type="SMART" id="SM00441">
    <property type="entry name" value="FF"/>
    <property type="match status" value="6"/>
</dbReference>
<dbReference type="STRING" id="947166.A0A1D1VMF2"/>
<dbReference type="SUPFAM" id="SSF51045">
    <property type="entry name" value="WW domain"/>
    <property type="match status" value="2"/>
</dbReference>
<feature type="compositionally biased region" description="Basic and acidic residues" evidence="3">
    <location>
        <begin position="631"/>
        <end position="661"/>
    </location>
</feature>
<dbReference type="FunFam" id="1.10.10.440:FF:000001">
    <property type="entry name" value="Transcription elongation regulator 1 like"/>
    <property type="match status" value="1"/>
</dbReference>
<keyword evidence="2" id="KW-0175">Coiled coil</keyword>
<feature type="compositionally biased region" description="Basic and acidic residues" evidence="3">
    <location>
        <begin position="228"/>
        <end position="240"/>
    </location>
</feature>
<feature type="domain" description="WW" evidence="4">
    <location>
        <begin position="16"/>
        <end position="49"/>
    </location>
</feature>
<feature type="domain" description="FF" evidence="5">
    <location>
        <begin position="542"/>
        <end position="597"/>
    </location>
</feature>
<dbReference type="PROSITE" id="PS51676">
    <property type="entry name" value="FF"/>
    <property type="match status" value="5"/>
</dbReference>
<organism evidence="6 7">
    <name type="scientific">Ramazzottius varieornatus</name>
    <name type="common">Water bear</name>
    <name type="synonym">Tardigrade</name>
    <dbReference type="NCBI Taxonomy" id="947166"/>
    <lineage>
        <taxon>Eukaryota</taxon>
        <taxon>Metazoa</taxon>
        <taxon>Ecdysozoa</taxon>
        <taxon>Tardigrada</taxon>
        <taxon>Eutardigrada</taxon>
        <taxon>Parachela</taxon>
        <taxon>Hypsibioidea</taxon>
        <taxon>Ramazzottiidae</taxon>
        <taxon>Ramazzottius</taxon>
    </lineage>
</organism>
<feature type="compositionally biased region" description="Basic and acidic residues" evidence="3">
    <location>
        <begin position="668"/>
        <end position="679"/>
    </location>
</feature>
<feature type="region of interest" description="Disordered" evidence="3">
    <location>
        <begin position="305"/>
        <end position="405"/>
    </location>
</feature>
<dbReference type="OrthoDB" id="63972at2759"/>
<dbReference type="PANTHER" id="PTHR15377:SF3">
    <property type="entry name" value="WW DOMAIN-CONTAINING PROTEIN"/>
    <property type="match status" value="1"/>
</dbReference>
<feature type="region of interest" description="Disordered" evidence="3">
    <location>
        <begin position="555"/>
        <end position="586"/>
    </location>
</feature>
<dbReference type="CDD" id="cd00201">
    <property type="entry name" value="WW"/>
    <property type="match status" value="2"/>
</dbReference>
<evidence type="ECO:0000313" key="6">
    <source>
        <dbReference type="EMBL" id="GAV01313.1"/>
    </source>
</evidence>
<evidence type="ECO:0000313" key="7">
    <source>
        <dbReference type="Proteomes" id="UP000186922"/>
    </source>
</evidence>
<evidence type="ECO:0000259" key="4">
    <source>
        <dbReference type="PROSITE" id="PS50020"/>
    </source>
</evidence>
<dbReference type="GO" id="GO:0003712">
    <property type="term" value="F:transcription coregulator activity"/>
    <property type="evidence" value="ECO:0007669"/>
    <property type="project" value="TreeGrafter"/>
</dbReference>
<feature type="domain" description="WW" evidence="4">
    <location>
        <begin position="252"/>
        <end position="281"/>
    </location>
</feature>
<feature type="domain" description="FF" evidence="5">
    <location>
        <begin position="474"/>
        <end position="529"/>
    </location>
</feature>
<dbReference type="InterPro" id="IPR045148">
    <property type="entry name" value="TCRG1-like"/>
</dbReference>
<feature type="domain" description="FF" evidence="5">
    <location>
        <begin position="407"/>
        <end position="462"/>
    </location>
</feature>
<dbReference type="InterPro" id="IPR001202">
    <property type="entry name" value="WW_dom"/>
</dbReference>
<dbReference type="PROSITE" id="PS50020">
    <property type="entry name" value="WW_DOMAIN_2"/>
    <property type="match status" value="2"/>
</dbReference>
<sequence>MAAPFTAVPPPQVIPAAQPEVWMEAKAPDGKVYYYHAVTRATAWTLPPGAQLMKPPGATVTAGGDAGGQAGAAQNAMGQAQAASQYQLGAPSSINQGAVPTLSMSQQPHPVPMQQQQPMPMPMQMPMPGMMPMQGPHGMPMPGMMPPAMFGVPPGMGFPPFSPFMPPPGMMPPIVARSDPADWTEYPNGSGASSWYNSKLGKTVFEKPPEVAEYEQRKKLEANASAKTDSKAGEAKKDAATKPVATKQIPGTPWCVVWTSDKKSFFHNPSTKASVWKKPAELVGMQEVDDILAQVPEEVAVALKEEIKTEPAENGQNGAGGTSGVKREGNDAVEGNTAKRLKMEVEDGASRSSVESDGEGSQSSRTKENNTTPNAKAASQRFAAQPKAKTDPAMEAELKAAKERESIPLSERTKRFKELLAERDVSAFSTWEKELHKIVFDSRYLLLTSKDRRDVFDEYTRERAEQEREEKKKKMVEIKEAFKNLLNEANLTSKSSFTDFSAKYGKDERYRNIERMKDREQLFDDFTHELKRREREKRIAEQEKIKDNFMEMLSEVPGINRKSHWSDIKKKLRDDPRYERVESSNQREEIFRDFVKTLPKKREKEEKEEDGNEEEKSKGVDGDEDEEEKEDKDVEDDKGKEEREKQERMEASMRERQRQVQEELSVVAKDRDKEREHHRFDEAVQHYKALLVDLVRTTELTYKEARKILKKDSRYDLAEPLGKHQKEEIYEEHLDMLSAKKKQAYRDLLDEIDVALDASWKETKKKIRDDPRYAKFSSSESKCEKEFHKYLRDKTDKAKLDFRDLLKETKMLDFKSKAKAEESDQVMRDLIEILKMDKRYSTLEPLSKDRKNILLEYMDELARRGPPPPPTASEPSRRGK</sequence>
<dbReference type="PANTHER" id="PTHR15377">
    <property type="entry name" value="TRANSCRIPTION ELONGATION REGULATOR 1"/>
    <property type="match status" value="1"/>
</dbReference>
<feature type="compositionally biased region" description="Basic and acidic residues" evidence="3">
    <location>
        <begin position="564"/>
        <end position="586"/>
    </location>
</feature>
<dbReference type="EMBL" id="BDGG01000007">
    <property type="protein sequence ID" value="GAV01313.1"/>
    <property type="molecule type" value="Genomic_DNA"/>
</dbReference>
<dbReference type="GO" id="GO:0005634">
    <property type="term" value="C:nucleus"/>
    <property type="evidence" value="ECO:0007669"/>
    <property type="project" value="TreeGrafter"/>
</dbReference>
<dbReference type="InterPro" id="IPR036517">
    <property type="entry name" value="FF_domain_sf"/>
</dbReference>
<dbReference type="GO" id="GO:0070063">
    <property type="term" value="F:RNA polymerase binding"/>
    <property type="evidence" value="ECO:0007669"/>
    <property type="project" value="InterPro"/>
</dbReference>
<dbReference type="AlphaFoldDB" id="A0A1D1VMF2"/>
<keyword evidence="1" id="KW-0677">Repeat</keyword>
<name>A0A1D1VMF2_RAMVA</name>
<feature type="compositionally biased region" description="Basic and acidic residues" evidence="3">
    <location>
        <begin position="388"/>
        <end position="405"/>
    </location>
</feature>
<feature type="domain" description="FF" evidence="5">
    <location>
        <begin position="794"/>
        <end position="860"/>
    </location>
</feature>
<evidence type="ECO:0000259" key="5">
    <source>
        <dbReference type="PROSITE" id="PS51676"/>
    </source>
</evidence>
<feature type="domain" description="FF" evidence="5">
    <location>
        <begin position="737"/>
        <end position="793"/>
    </location>
</feature>
<dbReference type="InterPro" id="IPR036020">
    <property type="entry name" value="WW_dom_sf"/>
</dbReference>
<feature type="region of interest" description="Disordered" evidence="3">
    <location>
        <begin position="857"/>
        <end position="880"/>
    </location>
</feature>
<dbReference type="Pfam" id="PF23517">
    <property type="entry name" value="WW_TCERG1"/>
    <property type="match status" value="1"/>
</dbReference>
<dbReference type="InterPro" id="IPR002713">
    <property type="entry name" value="FF_domain"/>
</dbReference>
<proteinExistence type="predicted"/>
<dbReference type="Gene3D" id="2.20.70.10">
    <property type="match status" value="2"/>
</dbReference>
<gene>
    <name evidence="6" type="primary">RvY_12047-1</name>
    <name evidence="6" type="synonym">RvY_12047.1</name>
    <name evidence="6" type="ORF">RvY_12047</name>
</gene>
<feature type="region of interest" description="Disordered" evidence="3">
    <location>
        <begin position="600"/>
        <end position="679"/>
    </location>
</feature>
<dbReference type="FunFam" id="2.20.70.10:FF:000049">
    <property type="entry name" value="Transcription elongation regulator 1-like"/>
    <property type="match status" value="1"/>
</dbReference>
<dbReference type="InterPro" id="IPR057565">
    <property type="entry name" value="WW_TCRG1_3rd"/>
</dbReference>
<keyword evidence="7" id="KW-1185">Reference proteome</keyword>
<protein>
    <recommendedName>
        <fullName evidence="8">Transcription elongation regulator 1</fullName>
    </recommendedName>
</protein>
<dbReference type="Gene3D" id="1.10.10.440">
    <property type="entry name" value="FF domain"/>
    <property type="match status" value="6"/>
</dbReference>
<dbReference type="SUPFAM" id="SSF81698">
    <property type="entry name" value="FF domain"/>
    <property type="match status" value="5"/>
</dbReference>
<feature type="region of interest" description="Disordered" evidence="3">
    <location>
        <begin position="216"/>
        <end position="244"/>
    </location>
</feature>
<reference evidence="6 7" key="1">
    <citation type="journal article" date="2016" name="Nat. Commun.">
        <title>Extremotolerant tardigrade genome and improved radiotolerance of human cultured cells by tardigrade-unique protein.</title>
        <authorList>
            <person name="Hashimoto T."/>
            <person name="Horikawa D.D."/>
            <person name="Saito Y."/>
            <person name="Kuwahara H."/>
            <person name="Kozuka-Hata H."/>
            <person name="Shin-I T."/>
            <person name="Minakuchi Y."/>
            <person name="Ohishi K."/>
            <person name="Motoyama A."/>
            <person name="Aizu T."/>
            <person name="Enomoto A."/>
            <person name="Kondo K."/>
            <person name="Tanaka S."/>
            <person name="Hara Y."/>
            <person name="Koshikawa S."/>
            <person name="Sagara H."/>
            <person name="Miura T."/>
            <person name="Yokobori S."/>
            <person name="Miyagawa K."/>
            <person name="Suzuki Y."/>
            <person name="Kubo T."/>
            <person name="Oyama M."/>
            <person name="Kohara Y."/>
            <person name="Fujiyama A."/>
            <person name="Arakawa K."/>
            <person name="Katayama T."/>
            <person name="Toyoda A."/>
            <person name="Kunieda T."/>
        </authorList>
    </citation>
    <scope>NUCLEOTIDE SEQUENCE [LARGE SCALE GENOMIC DNA]</scope>
    <source>
        <strain evidence="6 7">YOKOZUNA-1</strain>
    </source>
</reference>
<feature type="compositionally biased region" description="Polar residues" evidence="3">
    <location>
        <begin position="350"/>
        <end position="374"/>
    </location>
</feature>
<dbReference type="Pfam" id="PF00397">
    <property type="entry name" value="WW"/>
    <property type="match status" value="1"/>
</dbReference>
<comment type="caution">
    <text evidence="6">The sequence shown here is derived from an EMBL/GenBank/DDBJ whole genome shotgun (WGS) entry which is preliminary data.</text>
</comment>
<evidence type="ECO:0000256" key="1">
    <source>
        <dbReference type="ARBA" id="ARBA00022737"/>
    </source>
</evidence>
<dbReference type="Proteomes" id="UP000186922">
    <property type="component" value="Unassembled WGS sequence"/>
</dbReference>
<evidence type="ECO:0008006" key="8">
    <source>
        <dbReference type="Google" id="ProtNLM"/>
    </source>
</evidence>
<feature type="coiled-coil region" evidence="2">
    <location>
        <begin position="461"/>
        <end position="488"/>
    </location>
</feature>